<organism evidence="2 3">
    <name type="scientific">Coregonus suidteri</name>
    <dbReference type="NCBI Taxonomy" id="861788"/>
    <lineage>
        <taxon>Eukaryota</taxon>
        <taxon>Metazoa</taxon>
        <taxon>Chordata</taxon>
        <taxon>Craniata</taxon>
        <taxon>Vertebrata</taxon>
        <taxon>Euteleostomi</taxon>
        <taxon>Actinopterygii</taxon>
        <taxon>Neopterygii</taxon>
        <taxon>Teleostei</taxon>
        <taxon>Protacanthopterygii</taxon>
        <taxon>Salmoniformes</taxon>
        <taxon>Salmonidae</taxon>
        <taxon>Coregoninae</taxon>
        <taxon>Coregonus</taxon>
    </lineage>
</organism>
<dbReference type="EMBL" id="JAGTTL010000039">
    <property type="protein sequence ID" value="KAK6292036.1"/>
    <property type="molecule type" value="Genomic_DNA"/>
</dbReference>
<name>A0AAN8KNB4_9TELE</name>
<reference evidence="2 3" key="1">
    <citation type="submission" date="2021-04" db="EMBL/GenBank/DDBJ databases">
        <authorList>
            <person name="De Guttry C."/>
            <person name="Zahm M."/>
            <person name="Klopp C."/>
            <person name="Cabau C."/>
            <person name="Louis A."/>
            <person name="Berthelot C."/>
            <person name="Parey E."/>
            <person name="Roest Crollius H."/>
            <person name="Montfort J."/>
            <person name="Robinson-Rechavi M."/>
            <person name="Bucao C."/>
            <person name="Bouchez O."/>
            <person name="Gislard M."/>
            <person name="Lluch J."/>
            <person name="Milhes M."/>
            <person name="Lampietro C."/>
            <person name="Lopez Roques C."/>
            <person name="Donnadieu C."/>
            <person name="Braasch I."/>
            <person name="Desvignes T."/>
            <person name="Postlethwait J."/>
            <person name="Bobe J."/>
            <person name="Wedekind C."/>
            <person name="Guiguen Y."/>
        </authorList>
    </citation>
    <scope>NUCLEOTIDE SEQUENCE [LARGE SCALE GENOMIC DNA]</scope>
    <source>
        <strain evidence="2">Cs_M1</strain>
        <tissue evidence="2">Blood</tissue>
    </source>
</reference>
<feature type="compositionally biased region" description="Acidic residues" evidence="1">
    <location>
        <begin position="251"/>
        <end position="264"/>
    </location>
</feature>
<evidence type="ECO:0000256" key="1">
    <source>
        <dbReference type="SAM" id="MobiDB-lite"/>
    </source>
</evidence>
<proteinExistence type="predicted"/>
<accession>A0AAN8KNB4</accession>
<feature type="compositionally biased region" description="Basic residues" evidence="1">
    <location>
        <begin position="281"/>
        <end position="291"/>
    </location>
</feature>
<comment type="caution">
    <text evidence="2">The sequence shown here is derived from an EMBL/GenBank/DDBJ whole genome shotgun (WGS) entry which is preliminary data.</text>
</comment>
<gene>
    <name evidence="2" type="ORF">J4Q44_G00378210</name>
</gene>
<dbReference type="AlphaFoldDB" id="A0AAN8KNB4"/>
<feature type="compositionally biased region" description="Polar residues" evidence="1">
    <location>
        <begin position="220"/>
        <end position="231"/>
    </location>
</feature>
<feature type="compositionally biased region" description="Basic and acidic residues" evidence="1">
    <location>
        <begin position="202"/>
        <end position="217"/>
    </location>
</feature>
<keyword evidence="3" id="KW-1185">Reference proteome</keyword>
<sequence length="316" mass="35436">MWQPDPFHNELVSVMDDLMTSLEDEIDKCMAVLVFSTKDRTDIDAVETGEIERESKLEVKVQLTCVMKQFVKQTIIKINQLISKGTAALRSEICQSQSEIKSLKMKLLEMTDGKEIPEKTVGRAPHTVEEEEWTEAPLSPEFAEDFEVDLPTPSVEAANTTNVKKETTIRAKTIEMEQSFISLAKIPSSSLTESIKQAASRPTDKKAASRPTDKKAPSIDPQTPSGDSVMSTRPRRKKKRTEAQPTAAESDGSEENANDDQWEEENAKAGQTSNDVSVHNIKQRPNIKKNKTTTTRKEHHCLDCVIDGETRIRCIY</sequence>
<evidence type="ECO:0000313" key="2">
    <source>
        <dbReference type="EMBL" id="KAK6292036.1"/>
    </source>
</evidence>
<protein>
    <submittedName>
        <fullName evidence="2">Uncharacterized protein</fullName>
    </submittedName>
</protein>
<evidence type="ECO:0000313" key="3">
    <source>
        <dbReference type="Proteomes" id="UP001356427"/>
    </source>
</evidence>
<feature type="region of interest" description="Disordered" evidence="1">
    <location>
        <begin position="189"/>
        <end position="292"/>
    </location>
</feature>
<dbReference type="Proteomes" id="UP001356427">
    <property type="component" value="Unassembled WGS sequence"/>
</dbReference>